<reference evidence="1 2" key="1">
    <citation type="journal article" date="2022" name="Allergy">
        <title>Genome assembly and annotation of Periplaneta americana reveal a comprehensive cockroach allergen profile.</title>
        <authorList>
            <person name="Wang L."/>
            <person name="Xiong Q."/>
            <person name="Saelim N."/>
            <person name="Wang L."/>
            <person name="Nong W."/>
            <person name="Wan A.T."/>
            <person name="Shi M."/>
            <person name="Liu X."/>
            <person name="Cao Q."/>
            <person name="Hui J.H.L."/>
            <person name="Sookrung N."/>
            <person name="Leung T.F."/>
            <person name="Tungtrongchitr A."/>
            <person name="Tsui S.K.W."/>
        </authorList>
    </citation>
    <scope>NUCLEOTIDE SEQUENCE [LARGE SCALE GENOMIC DNA]</scope>
    <source>
        <strain evidence="1">PWHHKU_190912</strain>
    </source>
</reference>
<proteinExistence type="predicted"/>
<sequence>MAGLCEGGNEPPGSLKASKTALKACDLLLGAILSMQLWHPVLTKSTRTATLLRLSVNMPPPQIDDIRSKFICLHSDAYPRQLTPVSEFRNHVYHNLLVDLKLL</sequence>
<accession>A0ABQ8SM57</accession>
<evidence type="ECO:0000313" key="1">
    <source>
        <dbReference type="EMBL" id="KAJ4435083.1"/>
    </source>
</evidence>
<dbReference type="EMBL" id="JAJSOF020000025">
    <property type="protein sequence ID" value="KAJ4435083.1"/>
    <property type="molecule type" value="Genomic_DNA"/>
</dbReference>
<comment type="caution">
    <text evidence="1">The sequence shown here is derived from an EMBL/GenBank/DDBJ whole genome shotgun (WGS) entry which is preliminary data.</text>
</comment>
<keyword evidence="2" id="KW-1185">Reference proteome</keyword>
<evidence type="ECO:0000313" key="2">
    <source>
        <dbReference type="Proteomes" id="UP001148838"/>
    </source>
</evidence>
<protein>
    <submittedName>
        <fullName evidence="1">Uncharacterized protein</fullName>
    </submittedName>
</protein>
<gene>
    <name evidence="1" type="ORF">ANN_23658</name>
</gene>
<dbReference type="Proteomes" id="UP001148838">
    <property type="component" value="Unassembled WGS sequence"/>
</dbReference>
<name>A0ABQ8SM57_PERAM</name>
<organism evidence="1 2">
    <name type="scientific">Periplaneta americana</name>
    <name type="common">American cockroach</name>
    <name type="synonym">Blatta americana</name>
    <dbReference type="NCBI Taxonomy" id="6978"/>
    <lineage>
        <taxon>Eukaryota</taxon>
        <taxon>Metazoa</taxon>
        <taxon>Ecdysozoa</taxon>
        <taxon>Arthropoda</taxon>
        <taxon>Hexapoda</taxon>
        <taxon>Insecta</taxon>
        <taxon>Pterygota</taxon>
        <taxon>Neoptera</taxon>
        <taxon>Polyneoptera</taxon>
        <taxon>Dictyoptera</taxon>
        <taxon>Blattodea</taxon>
        <taxon>Blattoidea</taxon>
        <taxon>Blattidae</taxon>
        <taxon>Blattinae</taxon>
        <taxon>Periplaneta</taxon>
    </lineage>
</organism>